<reference evidence="8" key="1">
    <citation type="submission" date="2022-11" db="EMBL/GenBank/DDBJ databases">
        <title>Taxonomic description of a new Pseudomonas species.</title>
        <authorList>
            <person name="Tambong J.T."/>
        </authorList>
    </citation>
    <scope>NUCLEOTIDE SEQUENCE</scope>
    <source>
        <strain evidence="8">S1Bt42</strain>
    </source>
</reference>
<evidence type="ECO:0000256" key="5">
    <source>
        <dbReference type="ARBA" id="ARBA00034923"/>
    </source>
</evidence>
<keyword evidence="3 6" id="KW-0347">Helicase</keyword>
<dbReference type="PANTHER" id="PTHR11070:SF2">
    <property type="entry name" value="ATP-DEPENDENT DNA HELICASE SRS2"/>
    <property type="match status" value="1"/>
</dbReference>
<dbReference type="Gene3D" id="3.40.50.300">
    <property type="entry name" value="P-loop containing nucleotide triphosphate hydrolases"/>
    <property type="match status" value="2"/>
</dbReference>
<accession>A0ABY6QPP0</accession>
<keyword evidence="2 6" id="KW-0378">Hydrolase</keyword>
<name>A0ABY6QPP0_9PSED</name>
<sequence>MKYLAIEKKTAIDIVNTRQLQSTEYEDARQLVKVLKGEAEEIGQLIPSFKAPNGLILTSDILNEECLIFDLELFSGFGSNGDDESLIIFQKTLRTAIKSWDNIPFGGAEKNNQESGFIILFPHPFYSGYSRVVIDKKPDSKRQEKRNGKHLLAFAYTKTEVNAQPSYTNFRKFLEEVKQVKARENKAAISLANSPVLISALESGFSPMDPRIGFDKWKKLLTVNQKEFVLSEHFGASRIEGAAGTGKTLCLILKCIQTALLPEYSGKKLMFVTHSAATKEQVREIVLANLTQDQVEEINARCPIAVFTLQEWCLEKVGGQIDESELLDKDAESSKTYQLMLVEECLIEFLDEDFGTFNKFISKDLAAFFEGDDRSPVLASLMHEIAEIIKGRASQNIDAYKKLDYSIHALPVHNDQDAECIFSIYRRYQDKLESVGNFDSDDVVISALNQLDSPIWRRRKNKEGYDFVFIDETHLFNLNELSVIHHILKDSALTNVTYSIDRSQSLANSSLSNEQLDSFFQAGNNSELKTVFRSSPDIIRLAFTVLSAGSGFFTTLENPLDNSESSFTQVDEARCSFPIWVSYVDDASVLAMAFKEVDALAERIKSTKSKICIIPCNEILLSELRRLVVESNKPCEFILKRGDSASQKRGERGGKYLIAGIDYVGGLEFDGVVIIGCDRGNFPISDERTANARHFIKHASYNRLYVAITRAKFGVTIVGSSSRGASELLIPAFGNGSLEGTAR</sequence>
<proteinExistence type="predicted"/>
<evidence type="ECO:0000256" key="6">
    <source>
        <dbReference type="PROSITE-ProRule" id="PRU00560"/>
    </source>
</evidence>
<dbReference type="RefSeq" id="WP_266249575.1">
    <property type="nucleotide sequence ID" value="NZ_CP112866.1"/>
</dbReference>
<evidence type="ECO:0000256" key="1">
    <source>
        <dbReference type="ARBA" id="ARBA00022741"/>
    </source>
</evidence>
<protein>
    <recommendedName>
        <fullName evidence="5">DNA 3'-5' helicase II</fullName>
    </recommendedName>
</protein>
<dbReference type="Pfam" id="PF00580">
    <property type="entry name" value="UvrD-helicase"/>
    <property type="match status" value="1"/>
</dbReference>
<keyword evidence="9" id="KW-1185">Reference proteome</keyword>
<evidence type="ECO:0000259" key="7">
    <source>
        <dbReference type="PROSITE" id="PS51198"/>
    </source>
</evidence>
<organism evidence="8 9">
    <name type="scientific">Pseudomonas quebecensis</name>
    <dbReference type="NCBI Taxonomy" id="2995174"/>
    <lineage>
        <taxon>Bacteria</taxon>
        <taxon>Pseudomonadati</taxon>
        <taxon>Pseudomonadota</taxon>
        <taxon>Gammaproteobacteria</taxon>
        <taxon>Pseudomonadales</taxon>
        <taxon>Pseudomonadaceae</taxon>
        <taxon>Pseudomonas</taxon>
    </lineage>
</organism>
<feature type="domain" description="UvrD-like helicase ATP-binding" evidence="7">
    <location>
        <begin position="220"/>
        <end position="548"/>
    </location>
</feature>
<keyword evidence="1 6" id="KW-0547">Nucleotide-binding</keyword>
<gene>
    <name evidence="8" type="ORF">OSC50_11070</name>
</gene>
<dbReference type="SUPFAM" id="SSF52540">
    <property type="entry name" value="P-loop containing nucleoside triphosphate hydrolases"/>
    <property type="match status" value="1"/>
</dbReference>
<evidence type="ECO:0000256" key="2">
    <source>
        <dbReference type="ARBA" id="ARBA00022801"/>
    </source>
</evidence>
<dbReference type="InterPro" id="IPR000212">
    <property type="entry name" value="DNA_helicase_UvrD/REP"/>
</dbReference>
<dbReference type="Proteomes" id="UP001164116">
    <property type="component" value="Chromosome"/>
</dbReference>
<dbReference type="InterPro" id="IPR014016">
    <property type="entry name" value="UvrD-like_ATP-bd"/>
</dbReference>
<dbReference type="InterPro" id="IPR027417">
    <property type="entry name" value="P-loop_NTPase"/>
</dbReference>
<keyword evidence="4 6" id="KW-0067">ATP-binding</keyword>
<evidence type="ECO:0000256" key="3">
    <source>
        <dbReference type="ARBA" id="ARBA00022806"/>
    </source>
</evidence>
<feature type="binding site" evidence="6">
    <location>
        <begin position="241"/>
        <end position="248"/>
    </location>
    <ligand>
        <name>ATP</name>
        <dbReference type="ChEBI" id="CHEBI:30616"/>
    </ligand>
</feature>
<evidence type="ECO:0000313" key="9">
    <source>
        <dbReference type="Proteomes" id="UP001164116"/>
    </source>
</evidence>
<dbReference type="EMBL" id="CP112866">
    <property type="protein sequence ID" value="UZW20846.1"/>
    <property type="molecule type" value="Genomic_DNA"/>
</dbReference>
<dbReference type="PROSITE" id="PS51198">
    <property type="entry name" value="UVRD_HELICASE_ATP_BIND"/>
    <property type="match status" value="1"/>
</dbReference>
<evidence type="ECO:0000313" key="8">
    <source>
        <dbReference type="EMBL" id="UZW20846.1"/>
    </source>
</evidence>
<dbReference type="PANTHER" id="PTHR11070">
    <property type="entry name" value="UVRD / RECB / PCRA DNA HELICASE FAMILY MEMBER"/>
    <property type="match status" value="1"/>
</dbReference>
<evidence type="ECO:0000256" key="4">
    <source>
        <dbReference type="ARBA" id="ARBA00022840"/>
    </source>
</evidence>